<gene>
    <name evidence="2" type="ORF">LSTR_LSTR014194</name>
</gene>
<protein>
    <recommendedName>
        <fullName evidence="1">Serine-threonine/tyrosine-protein kinase catalytic domain-containing protein</fullName>
    </recommendedName>
</protein>
<dbReference type="InParanoid" id="A0A482XEG6"/>
<name>A0A482XEG6_LAOST</name>
<evidence type="ECO:0000313" key="2">
    <source>
        <dbReference type="EMBL" id="RZF44123.1"/>
    </source>
</evidence>
<reference evidence="2 3" key="1">
    <citation type="journal article" date="2017" name="Gigascience">
        <title>Genome sequence of the small brown planthopper, Laodelphax striatellus.</title>
        <authorList>
            <person name="Zhu J."/>
            <person name="Jiang F."/>
            <person name="Wang X."/>
            <person name="Yang P."/>
            <person name="Bao Y."/>
            <person name="Zhao W."/>
            <person name="Wang W."/>
            <person name="Lu H."/>
            <person name="Wang Q."/>
            <person name="Cui N."/>
            <person name="Li J."/>
            <person name="Chen X."/>
            <person name="Luo L."/>
            <person name="Yu J."/>
            <person name="Kang L."/>
            <person name="Cui F."/>
        </authorList>
    </citation>
    <scope>NUCLEOTIDE SEQUENCE [LARGE SCALE GENOMIC DNA]</scope>
    <source>
        <strain evidence="2">Lst14</strain>
    </source>
</reference>
<dbReference type="InterPro" id="IPR011009">
    <property type="entry name" value="Kinase-like_dom_sf"/>
</dbReference>
<dbReference type="Proteomes" id="UP000291343">
    <property type="component" value="Unassembled WGS sequence"/>
</dbReference>
<dbReference type="InterPro" id="IPR001245">
    <property type="entry name" value="Ser-Thr/Tyr_kinase_cat_dom"/>
</dbReference>
<dbReference type="Pfam" id="PF07714">
    <property type="entry name" value="PK_Tyr_Ser-Thr"/>
    <property type="match status" value="1"/>
</dbReference>
<feature type="domain" description="Serine-threonine/tyrosine-protein kinase catalytic" evidence="1">
    <location>
        <begin position="3"/>
        <end position="78"/>
    </location>
</feature>
<evidence type="ECO:0000259" key="1">
    <source>
        <dbReference type="Pfam" id="PF07714"/>
    </source>
</evidence>
<organism evidence="2 3">
    <name type="scientific">Laodelphax striatellus</name>
    <name type="common">Small brown planthopper</name>
    <name type="synonym">Delphax striatella</name>
    <dbReference type="NCBI Taxonomy" id="195883"/>
    <lineage>
        <taxon>Eukaryota</taxon>
        <taxon>Metazoa</taxon>
        <taxon>Ecdysozoa</taxon>
        <taxon>Arthropoda</taxon>
        <taxon>Hexapoda</taxon>
        <taxon>Insecta</taxon>
        <taxon>Pterygota</taxon>
        <taxon>Neoptera</taxon>
        <taxon>Paraneoptera</taxon>
        <taxon>Hemiptera</taxon>
        <taxon>Auchenorrhyncha</taxon>
        <taxon>Fulgoroidea</taxon>
        <taxon>Delphacidae</taxon>
        <taxon>Criomorphinae</taxon>
        <taxon>Laodelphax</taxon>
    </lineage>
</organism>
<keyword evidence="3" id="KW-1185">Reference proteome</keyword>
<sequence length="80" mass="9236">MTLRQGTMSTLQAFLQEAAFMKKFRLVALYAVSSKEEPVYIEQEDTKHGSLLEFLRNEKGKDLHFGDVIYIAAHVRNEMN</sequence>
<dbReference type="STRING" id="195883.A0A482XEG6"/>
<dbReference type="SMR" id="A0A482XEG6"/>
<proteinExistence type="predicted"/>
<dbReference type="SUPFAM" id="SSF56112">
    <property type="entry name" value="Protein kinase-like (PK-like)"/>
    <property type="match status" value="1"/>
</dbReference>
<dbReference type="EMBL" id="QKKF02011346">
    <property type="protein sequence ID" value="RZF44123.1"/>
    <property type="molecule type" value="Genomic_DNA"/>
</dbReference>
<dbReference type="AlphaFoldDB" id="A0A482XEG6"/>
<accession>A0A482XEG6</accession>
<comment type="caution">
    <text evidence="2">The sequence shown here is derived from an EMBL/GenBank/DDBJ whole genome shotgun (WGS) entry which is preliminary data.</text>
</comment>
<dbReference type="GO" id="GO:0004672">
    <property type="term" value="F:protein kinase activity"/>
    <property type="evidence" value="ECO:0007669"/>
    <property type="project" value="InterPro"/>
</dbReference>
<evidence type="ECO:0000313" key="3">
    <source>
        <dbReference type="Proteomes" id="UP000291343"/>
    </source>
</evidence>
<dbReference type="OrthoDB" id="28230at2759"/>